<dbReference type="InterPro" id="IPR009057">
    <property type="entry name" value="Homeodomain-like_sf"/>
</dbReference>
<evidence type="ECO:0000313" key="6">
    <source>
        <dbReference type="EMBL" id="TNJ33268.1"/>
    </source>
</evidence>
<dbReference type="AlphaFoldDB" id="A0A5C4RQC7"/>
<evidence type="ECO:0000256" key="2">
    <source>
        <dbReference type="ARBA" id="ARBA00023125"/>
    </source>
</evidence>
<dbReference type="OrthoDB" id="63332at2"/>
<dbReference type="GO" id="GO:0003700">
    <property type="term" value="F:DNA-binding transcription factor activity"/>
    <property type="evidence" value="ECO:0007669"/>
    <property type="project" value="TreeGrafter"/>
</dbReference>
<dbReference type="PROSITE" id="PS50977">
    <property type="entry name" value="HTH_TETR_2"/>
    <property type="match status" value="1"/>
</dbReference>
<dbReference type="RefSeq" id="WP_139449566.1">
    <property type="nucleotide sequence ID" value="NZ_SMDR01000003.1"/>
</dbReference>
<dbReference type="PANTHER" id="PTHR30055">
    <property type="entry name" value="HTH-TYPE TRANSCRIPTIONAL REGULATOR RUTR"/>
    <property type="match status" value="1"/>
</dbReference>
<dbReference type="EMBL" id="SMDR01000003">
    <property type="protein sequence ID" value="TNJ33268.1"/>
    <property type="molecule type" value="Genomic_DNA"/>
</dbReference>
<keyword evidence="3" id="KW-0804">Transcription</keyword>
<dbReference type="SUPFAM" id="SSF46689">
    <property type="entry name" value="Homeodomain-like"/>
    <property type="match status" value="1"/>
</dbReference>
<organism evidence="6 7">
    <name type="scientific">Arenimonas terrae</name>
    <dbReference type="NCBI Taxonomy" id="2546226"/>
    <lineage>
        <taxon>Bacteria</taxon>
        <taxon>Pseudomonadati</taxon>
        <taxon>Pseudomonadota</taxon>
        <taxon>Gammaproteobacteria</taxon>
        <taxon>Lysobacterales</taxon>
        <taxon>Lysobacteraceae</taxon>
        <taxon>Arenimonas</taxon>
    </lineage>
</organism>
<evidence type="ECO:0000313" key="7">
    <source>
        <dbReference type="Proteomes" id="UP000305760"/>
    </source>
</evidence>
<evidence type="ECO:0000259" key="5">
    <source>
        <dbReference type="PROSITE" id="PS50977"/>
    </source>
</evidence>
<dbReference type="PRINTS" id="PR00455">
    <property type="entry name" value="HTHTETR"/>
</dbReference>
<evidence type="ECO:0000256" key="4">
    <source>
        <dbReference type="PROSITE-ProRule" id="PRU00335"/>
    </source>
</evidence>
<evidence type="ECO:0000256" key="1">
    <source>
        <dbReference type="ARBA" id="ARBA00023015"/>
    </source>
</evidence>
<feature type="domain" description="HTH tetR-type" evidence="5">
    <location>
        <begin position="17"/>
        <end position="77"/>
    </location>
</feature>
<sequence length="201" mass="22202">MTIQATPRGQSRQRQRENTRRQLLEAGLRMVAVHGFAGTTTAAIAKETGKAHGTVFVHFQTRDALVTELVEEVGREMSRRLAEMPSDTPTLSEVLDAHLLALAEHEVLYACLLREASTLPLAARARVFALQAGVAWRLREAHERDLATGTVRAGSSAALSNLWIAWTNHFLMNRDLLAPDASVIRARGAELKAQFLDFVRP</sequence>
<dbReference type="InterPro" id="IPR050109">
    <property type="entry name" value="HTH-type_TetR-like_transc_reg"/>
</dbReference>
<keyword evidence="2 4" id="KW-0238">DNA-binding</keyword>
<evidence type="ECO:0000256" key="3">
    <source>
        <dbReference type="ARBA" id="ARBA00023163"/>
    </source>
</evidence>
<dbReference type="Pfam" id="PF00440">
    <property type="entry name" value="TetR_N"/>
    <property type="match status" value="1"/>
</dbReference>
<dbReference type="GO" id="GO:0000976">
    <property type="term" value="F:transcription cis-regulatory region binding"/>
    <property type="evidence" value="ECO:0007669"/>
    <property type="project" value="TreeGrafter"/>
</dbReference>
<accession>A0A5C4RQC7</accession>
<dbReference type="Gene3D" id="1.10.357.10">
    <property type="entry name" value="Tetracycline Repressor, domain 2"/>
    <property type="match status" value="1"/>
</dbReference>
<comment type="caution">
    <text evidence="6">The sequence shown here is derived from an EMBL/GenBank/DDBJ whole genome shotgun (WGS) entry which is preliminary data.</text>
</comment>
<dbReference type="Proteomes" id="UP000305760">
    <property type="component" value="Unassembled WGS sequence"/>
</dbReference>
<keyword evidence="1" id="KW-0805">Transcription regulation</keyword>
<name>A0A5C4RQC7_9GAMM</name>
<gene>
    <name evidence="6" type="ORF">E1B00_13295</name>
</gene>
<reference evidence="6 7" key="1">
    <citation type="submission" date="2019-03" db="EMBL/GenBank/DDBJ databases">
        <title>Arenimonas daejeonensis sp. nov., isolated from compost.</title>
        <authorList>
            <person name="Jeon C.O."/>
        </authorList>
    </citation>
    <scope>NUCLEOTIDE SEQUENCE [LARGE SCALE GENOMIC DNA]</scope>
    <source>
        <strain evidence="6 7">R29</strain>
    </source>
</reference>
<keyword evidence="7" id="KW-1185">Reference proteome</keyword>
<dbReference type="InterPro" id="IPR001647">
    <property type="entry name" value="HTH_TetR"/>
</dbReference>
<protein>
    <submittedName>
        <fullName evidence="6">TetR/AcrR family transcriptional regulator</fullName>
    </submittedName>
</protein>
<feature type="DNA-binding region" description="H-T-H motif" evidence="4">
    <location>
        <begin position="40"/>
        <end position="59"/>
    </location>
</feature>
<dbReference type="PANTHER" id="PTHR30055:SF234">
    <property type="entry name" value="HTH-TYPE TRANSCRIPTIONAL REGULATOR BETI"/>
    <property type="match status" value="1"/>
</dbReference>
<proteinExistence type="predicted"/>